<feature type="domain" description="Peptidoglycan binding-like" evidence="2">
    <location>
        <begin position="98"/>
        <end position="130"/>
    </location>
</feature>
<dbReference type="EMBL" id="PFCQ01000003">
    <property type="protein sequence ID" value="PIR68551.1"/>
    <property type="molecule type" value="Genomic_DNA"/>
</dbReference>
<accession>A0A2H0TC25</accession>
<name>A0A2H0TC25_9BACT</name>
<comment type="caution">
    <text evidence="3">The sequence shown here is derived from an EMBL/GenBank/DDBJ whole genome shotgun (WGS) entry which is preliminary data.</text>
</comment>
<keyword evidence="1" id="KW-0732">Signal</keyword>
<evidence type="ECO:0000313" key="3">
    <source>
        <dbReference type="EMBL" id="PIR68551.1"/>
    </source>
</evidence>
<evidence type="ECO:0000313" key="4">
    <source>
        <dbReference type="Proteomes" id="UP000230094"/>
    </source>
</evidence>
<dbReference type="SUPFAM" id="SSF47090">
    <property type="entry name" value="PGBD-like"/>
    <property type="match status" value="1"/>
</dbReference>
<dbReference type="InterPro" id="IPR036365">
    <property type="entry name" value="PGBD-like_sf"/>
</dbReference>
<evidence type="ECO:0000259" key="2">
    <source>
        <dbReference type="Pfam" id="PF01471"/>
    </source>
</evidence>
<dbReference type="Gene3D" id="1.10.101.10">
    <property type="entry name" value="PGBD-like superfamily/PGBD"/>
    <property type="match status" value="1"/>
</dbReference>
<proteinExistence type="predicted"/>
<dbReference type="Proteomes" id="UP000230094">
    <property type="component" value="Unassembled WGS sequence"/>
</dbReference>
<dbReference type="InterPro" id="IPR002477">
    <property type="entry name" value="Peptidoglycan-bd-like"/>
</dbReference>
<evidence type="ECO:0000256" key="1">
    <source>
        <dbReference type="SAM" id="SignalP"/>
    </source>
</evidence>
<feature type="signal peptide" evidence="1">
    <location>
        <begin position="1"/>
        <end position="30"/>
    </location>
</feature>
<dbReference type="Pfam" id="PF01471">
    <property type="entry name" value="PG_binding_1"/>
    <property type="match status" value="1"/>
</dbReference>
<feature type="chain" id="PRO_5013574349" description="Peptidoglycan binding-like domain-containing protein" evidence="1">
    <location>
        <begin position="31"/>
        <end position="1372"/>
    </location>
</feature>
<dbReference type="InterPro" id="IPR036366">
    <property type="entry name" value="PGBDSf"/>
</dbReference>
<sequence length="1372" mass="138123">MSKLLKLKSAKFAIVLMLGLALVVPAGASAALTTAQVDAILGLLNSFGADATTVANVQASLTGGTPSTPGSTLDFGTATLRVGSSGQYVQNLQMLVGASPDGAFGPLTKAKVMAWQSANGLVADGIFGPASRAKAMGGTTYVPGTTPTTPVVNPTGPVTAMLATDNPAARSVVVAEAGADLAHFLFTGSGTVTNVTLQRIGVSSDNTLANVYLYDGAVRLTDAASVSSGSKINFNDPNGLFVVNGSKIISVRADLGVATTGALAGETVGITLVGYTALGQTAVTLGTPMAGNYMTVSTATLAGVEFGTVTPAANSNLTPDNDITVWQSTAAVTTRDVFLSRFTIREVGSINKTDISNLRLMVGANTVATVANLDANGYATFVPTSPLKLITGSHTFKVVADVTGGSSLSFTFSIRNKTDIGLIDSQYNVGLMVTDTVADLTGFLQTISTGYVTVQKATDSPTSTVVLSGTDVVLARYTAKTYGENVKVDTLTVDATLSTAGTPTLRNGRILIDGQQVGSTSTIDPAADTTATNAGTAFNVNHTFLAGTTAIIEVRADVYNNASSGTAMAAGDTILISLYGAETLNNAQGKVSGTATLDVPGAVVNANTLTVGSGSMTLAKDQAYGNQSVVVPTTGTLLGSFVLNSGTTEALNLDTITVDFTEGGDFGVADLTNVYVMYGSKSTSSKSTVSVTANANTWNISESMAVNTSMTFKVYGDIATGAVVSAGGDSIIASLKVSGTSTSGTAVNTGSVLAGQTISAVSTGVLTVSLDTNSPVAAQVVAGTTDSAGALKVKLTGTNEVQYVKSLTVYVDTNSDSAAVASMNLAWATTSNGTYATVGQDQSVTYTVSTYPGYATWNLTGAGRVTVPKDGSVYLKVTPTYVSSGQTEVSGKTVQLFLGDLQAEGTAVLSASSATPNLINDTGIVVQANSSATYVDSVENMTSADTTAAATTLVTGDGVVFNPGDIIFIDEDAGGDWNVATEELMVVLADAGANLTVKRGAFGTTAVAYATNTANIYRLSGVVGTYANAGIIGNEITVLETKLGLALKSDSPSGAFTGGTGKYLFGLTATAANNSADSATNTATITYFDVTNNKSAATVANLKAYPAEYDNNSTYATTCVGLSATKWRCTLSTTGSTNQVDENSSRSYTFRGDLGYSGAGSVDFSLASLGTSSTSTNSVYWSDGAATPTTQYWVNQPTTVLQGGSLTTTAASGSADATAPTISSIAITDATADNALTVGATIVITFSEMMDPSTLGSLVPGAAATAVTNGATLDISGVSAASDLIRIMNVIDIDLGNTTAVTGAPTGAVTAALNSAGTAITLTVTTALTLDAAEGTLGLPIAGSAATTMKDLNGTVATAAGSNAATVTAIDL</sequence>
<reference evidence="4" key="1">
    <citation type="submission" date="2017-09" db="EMBL/GenBank/DDBJ databases">
        <title>Depth-based differentiation of microbial function through sediment-hosted aquifers and enrichment of novel symbionts in the deep terrestrial subsurface.</title>
        <authorList>
            <person name="Probst A.J."/>
            <person name="Ladd B."/>
            <person name="Jarett J.K."/>
            <person name="Geller-Mcgrath D.E."/>
            <person name="Sieber C.M.K."/>
            <person name="Emerson J.B."/>
            <person name="Anantharaman K."/>
            <person name="Thomas B.C."/>
            <person name="Malmstrom R."/>
            <person name="Stieglmeier M."/>
            <person name="Klingl A."/>
            <person name="Woyke T."/>
            <person name="Ryan C.M."/>
            <person name="Banfield J.F."/>
        </authorList>
    </citation>
    <scope>NUCLEOTIDE SEQUENCE [LARGE SCALE GENOMIC DNA]</scope>
</reference>
<protein>
    <recommendedName>
        <fullName evidence="2">Peptidoglycan binding-like domain-containing protein</fullName>
    </recommendedName>
</protein>
<gene>
    <name evidence="3" type="ORF">COU49_00720</name>
</gene>
<organism evidence="3 4">
    <name type="scientific">Candidatus Nomurabacteria bacterium CG10_big_fil_rev_8_21_14_0_10_35_16</name>
    <dbReference type="NCBI Taxonomy" id="1974731"/>
    <lineage>
        <taxon>Bacteria</taxon>
        <taxon>Candidatus Nomuraibacteriota</taxon>
    </lineage>
</organism>